<dbReference type="NCBIfam" id="NF001810">
    <property type="entry name" value="PRK00529.1"/>
    <property type="match status" value="1"/>
</dbReference>
<reference evidence="3 4" key="1">
    <citation type="journal article" date="2015" name="Nature">
        <title>rRNA introns, odd ribosomes, and small enigmatic genomes across a large radiation of phyla.</title>
        <authorList>
            <person name="Brown C.T."/>
            <person name="Hug L.A."/>
            <person name="Thomas B.C."/>
            <person name="Sharon I."/>
            <person name="Castelle C.J."/>
            <person name="Singh A."/>
            <person name="Wilkins M.J."/>
            <person name="Williams K.H."/>
            <person name="Banfield J.F."/>
        </authorList>
    </citation>
    <scope>NUCLEOTIDE SEQUENCE [LARGE SCALE GENOMIC DNA]</scope>
</reference>
<proteinExistence type="inferred from homology"/>
<comment type="caution">
    <text evidence="3">The sequence shown here is derived from an EMBL/GenBank/DDBJ whole genome shotgun (WGS) entry which is preliminary data.</text>
</comment>
<dbReference type="GO" id="GO:0005829">
    <property type="term" value="C:cytosol"/>
    <property type="evidence" value="ECO:0007669"/>
    <property type="project" value="UniProtKB-ARBA"/>
</dbReference>
<name>A0A0G0XMK1_9BACT</name>
<protein>
    <recommendedName>
        <fullName evidence="2">Elongation factor P C-terminal domain-containing protein</fullName>
    </recommendedName>
</protein>
<dbReference type="InterPro" id="IPR015365">
    <property type="entry name" value="Elong-fact-P_C"/>
</dbReference>
<dbReference type="GO" id="GO:0003746">
    <property type="term" value="F:translation elongation factor activity"/>
    <property type="evidence" value="ECO:0007669"/>
    <property type="project" value="TreeGrafter"/>
</dbReference>
<dbReference type="SMART" id="SM00841">
    <property type="entry name" value="Elong-fact-P_C"/>
    <property type="match status" value="1"/>
</dbReference>
<dbReference type="InterPro" id="IPR014722">
    <property type="entry name" value="Rib_uL2_dom2"/>
</dbReference>
<sequence>MEERYLGGLIIPRSRFNSGPRNILIFAFAGVAQWQSGRFISVRSQVRSLPSAYFHMLSYNELKSGTFIILDGQPHEVLVFEFLRMQQRKPVAKTKLKNLITGKVKEQTFHQSDVIDEAELEKMESRFLYETRGIYWFDEAGNPKNRFFFKKEEVGNSADFLKPNMQAVALKFKDKIINIELPIKADYKVIEAPPAIKGDTAQGGNKTIIIEGGAKINVPLFINEGDIIKVNTQTGEYVERVEKS</sequence>
<dbReference type="InterPro" id="IPR020599">
    <property type="entry name" value="Transl_elong_fac_P/YeiP"/>
</dbReference>
<feature type="domain" description="Elongation factor P C-terminal" evidence="2">
    <location>
        <begin position="185"/>
        <end position="240"/>
    </location>
</feature>
<dbReference type="Proteomes" id="UP000033918">
    <property type="component" value="Unassembled WGS sequence"/>
</dbReference>
<dbReference type="CDD" id="cd05794">
    <property type="entry name" value="S1_EF-P_repeat_2"/>
    <property type="match status" value="1"/>
</dbReference>
<dbReference type="EMBL" id="LCAK01000003">
    <property type="protein sequence ID" value="KKR88922.1"/>
    <property type="molecule type" value="Genomic_DNA"/>
</dbReference>
<dbReference type="AlphaFoldDB" id="A0A0G0XMK1"/>
<dbReference type="SUPFAM" id="SSF50104">
    <property type="entry name" value="Translation proteins SH3-like domain"/>
    <property type="match status" value="1"/>
</dbReference>
<dbReference type="InterPro" id="IPR013185">
    <property type="entry name" value="Transl_elong_KOW-like"/>
</dbReference>
<dbReference type="Pfam" id="PF09285">
    <property type="entry name" value="Elong-fact-P_C"/>
    <property type="match status" value="1"/>
</dbReference>
<dbReference type="PANTHER" id="PTHR30053">
    <property type="entry name" value="ELONGATION FACTOR P"/>
    <property type="match status" value="1"/>
</dbReference>
<gene>
    <name evidence="3" type="ORF">UU38_C0003G0174</name>
</gene>
<dbReference type="FunFam" id="2.40.50.140:FF:000004">
    <property type="entry name" value="Elongation factor P"/>
    <property type="match status" value="1"/>
</dbReference>
<dbReference type="GO" id="GO:0043043">
    <property type="term" value="P:peptide biosynthetic process"/>
    <property type="evidence" value="ECO:0007669"/>
    <property type="project" value="InterPro"/>
</dbReference>
<dbReference type="Pfam" id="PF08207">
    <property type="entry name" value="EFP_N"/>
    <property type="match status" value="1"/>
</dbReference>
<dbReference type="InterPro" id="IPR008991">
    <property type="entry name" value="Translation_prot_SH3-like_sf"/>
</dbReference>
<evidence type="ECO:0000256" key="1">
    <source>
        <dbReference type="ARBA" id="ARBA00009479"/>
    </source>
</evidence>
<accession>A0A0G0XMK1</accession>
<dbReference type="Gene3D" id="2.30.30.30">
    <property type="match status" value="1"/>
</dbReference>
<organism evidence="3 4">
    <name type="scientific">Candidatus Wolfebacteria bacterium GW2011_GWB1_41_12</name>
    <dbReference type="NCBI Taxonomy" id="1619006"/>
    <lineage>
        <taxon>Bacteria</taxon>
        <taxon>Candidatus Wolfeibacteriota</taxon>
    </lineage>
</organism>
<dbReference type="Gene3D" id="2.40.50.140">
    <property type="entry name" value="Nucleic acid-binding proteins"/>
    <property type="match status" value="2"/>
</dbReference>
<dbReference type="PANTHER" id="PTHR30053:SF12">
    <property type="entry name" value="ELONGATION FACTOR P (EF-P) FAMILY PROTEIN"/>
    <property type="match status" value="1"/>
</dbReference>
<evidence type="ECO:0000313" key="4">
    <source>
        <dbReference type="Proteomes" id="UP000033918"/>
    </source>
</evidence>
<comment type="similarity">
    <text evidence="1">Belongs to the elongation factor P family.</text>
</comment>
<evidence type="ECO:0000313" key="3">
    <source>
        <dbReference type="EMBL" id="KKR88922.1"/>
    </source>
</evidence>
<dbReference type="PATRIC" id="fig|1619006.3.peg.470"/>
<dbReference type="SUPFAM" id="SSF50249">
    <property type="entry name" value="Nucleic acid-binding proteins"/>
    <property type="match status" value="1"/>
</dbReference>
<dbReference type="InterPro" id="IPR012340">
    <property type="entry name" value="NA-bd_OB-fold"/>
</dbReference>
<evidence type="ECO:0000259" key="2">
    <source>
        <dbReference type="SMART" id="SM00841"/>
    </source>
</evidence>